<sequence length="130" mass="14722">MENQLRIALLEWLRSAPYPINTLNLIDERGTSRSTLPWLELVSSASTEWGTKDRQGREVRVALELNTRDDDPATATALVATIEARVASLPSQQGGLRVVSNRFLRARTERRTNNIRATLMEFRFRLLAAT</sequence>
<dbReference type="InterPro" id="IPR053745">
    <property type="entry name" value="Viral_Tail_Comp_sf"/>
</dbReference>
<dbReference type="OrthoDB" id="7450850at2"/>
<evidence type="ECO:0000313" key="2">
    <source>
        <dbReference type="EMBL" id="MXP33519.1"/>
    </source>
</evidence>
<dbReference type="Proteomes" id="UP000446786">
    <property type="component" value="Unassembled WGS sequence"/>
</dbReference>
<gene>
    <name evidence="1" type="ORF">GRI94_02860</name>
    <name evidence="2" type="ORF">GRI94_16950</name>
</gene>
<dbReference type="EMBL" id="WTYE01000001">
    <property type="protein sequence ID" value="MXP33519.1"/>
    <property type="molecule type" value="Genomic_DNA"/>
</dbReference>
<proteinExistence type="predicted"/>
<dbReference type="RefSeq" id="WP_160778273.1">
    <property type="nucleotide sequence ID" value="NZ_BAAAZF010000001.1"/>
</dbReference>
<name>A0A845AMR4_9SPHN</name>
<keyword evidence="3" id="KW-1185">Reference proteome</keyword>
<evidence type="ECO:0000313" key="1">
    <source>
        <dbReference type="EMBL" id="MXP30759.1"/>
    </source>
</evidence>
<evidence type="ECO:0000313" key="3">
    <source>
        <dbReference type="Proteomes" id="UP000446786"/>
    </source>
</evidence>
<protein>
    <submittedName>
        <fullName evidence="1">DUF3168 domain-containing protein</fullName>
    </submittedName>
</protein>
<comment type="caution">
    <text evidence="1">The sequence shown here is derived from an EMBL/GenBank/DDBJ whole genome shotgun (WGS) entry which is preliminary data.</text>
</comment>
<organism evidence="1 3">
    <name type="scientific">Parerythrobacter jejuensis</name>
    <dbReference type="NCBI Taxonomy" id="795812"/>
    <lineage>
        <taxon>Bacteria</taxon>
        <taxon>Pseudomonadati</taxon>
        <taxon>Pseudomonadota</taxon>
        <taxon>Alphaproteobacteria</taxon>
        <taxon>Sphingomonadales</taxon>
        <taxon>Erythrobacteraceae</taxon>
        <taxon>Parerythrobacter</taxon>
    </lineage>
</organism>
<reference evidence="1 3" key="1">
    <citation type="submission" date="2019-12" db="EMBL/GenBank/DDBJ databases">
        <title>Genomic-based taxomic classification of the family Erythrobacteraceae.</title>
        <authorList>
            <person name="Xu L."/>
        </authorList>
    </citation>
    <scope>NUCLEOTIDE SEQUENCE [LARGE SCALE GENOMIC DNA]</scope>
    <source>
        <strain evidence="1 3">JCM 16677</strain>
    </source>
</reference>
<dbReference type="AlphaFoldDB" id="A0A845AMR4"/>
<dbReference type="Pfam" id="PF11367">
    <property type="entry name" value="Tail_completion_gp17"/>
    <property type="match status" value="1"/>
</dbReference>
<dbReference type="InterPro" id="IPR021508">
    <property type="entry name" value="Gp17-like"/>
</dbReference>
<dbReference type="EMBL" id="WTYE01000001">
    <property type="protein sequence ID" value="MXP30759.1"/>
    <property type="molecule type" value="Genomic_DNA"/>
</dbReference>
<accession>A0A845AMR4</accession>
<dbReference type="Gene3D" id="3.30.2000.30">
    <property type="match status" value="1"/>
</dbReference>